<sequence>MSFLNFLKGQHKLKQIDVSEDQDFVDLQLTITKNWNDENLNHIIQAKGLWGKETVGIEVSFRRDMKLGIVNTEVDKKRFYREGVNFYSIGELSDNFARALSTLFKTEASSFKMLDTIGSTAFVLSGQPEYFDEEYIKTKIFFDDTNEKDSYAEWYVNIDLKNRILELREKDQEYRKNIINVLTNN</sequence>
<keyword evidence="2" id="KW-1185">Reference proteome</keyword>
<dbReference type="EMBL" id="RAPY01000001">
    <property type="protein sequence ID" value="RKE57399.1"/>
    <property type="molecule type" value="Genomic_DNA"/>
</dbReference>
<dbReference type="AlphaFoldDB" id="A0A420BKX9"/>
<protein>
    <submittedName>
        <fullName evidence="1">Uncharacterized protein</fullName>
    </submittedName>
</protein>
<evidence type="ECO:0000313" key="1">
    <source>
        <dbReference type="EMBL" id="RKE57399.1"/>
    </source>
</evidence>
<accession>A0A420BKX9</accession>
<dbReference type="RefSeq" id="WP_120258963.1">
    <property type="nucleotide sequence ID" value="NZ_RAPY01000001.1"/>
</dbReference>
<reference evidence="1 2" key="1">
    <citation type="submission" date="2018-09" db="EMBL/GenBank/DDBJ databases">
        <title>Genomic Encyclopedia of Type Strains, Phase III (KMG-III): the genomes of soil and plant-associated and newly described type strains.</title>
        <authorList>
            <person name="Whitman W."/>
        </authorList>
    </citation>
    <scope>NUCLEOTIDE SEQUENCE [LARGE SCALE GENOMIC DNA]</scope>
    <source>
        <strain evidence="1 2">CECT 7938</strain>
    </source>
</reference>
<proteinExistence type="predicted"/>
<name>A0A420BKX9_SPHD1</name>
<evidence type="ECO:0000313" key="2">
    <source>
        <dbReference type="Proteomes" id="UP000286246"/>
    </source>
</evidence>
<organism evidence="1 2">
    <name type="scientific">Sphingobacterium detergens</name>
    <dbReference type="NCBI Taxonomy" id="1145106"/>
    <lineage>
        <taxon>Bacteria</taxon>
        <taxon>Pseudomonadati</taxon>
        <taxon>Bacteroidota</taxon>
        <taxon>Sphingobacteriia</taxon>
        <taxon>Sphingobacteriales</taxon>
        <taxon>Sphingobacteriaceae</taxon>
        <taxon>Sphingobacterium</taxon>
    </lineage>
</organism>
<dbReference type="Proteomes" id="UP000286246">
    <property type="component" value="Unassembled WGS sequence"/>
</dbReference>
<comment type="caution">
    <text evidence="1">The sequence shown here is derived from an EMBL/GenBank/DDBJ whole genome shotgun (WGS) entry which is preliminary data.</text>
</comment>
<dbReference type="OrthoDB" id="2989979at2"/>
<gene>
    <name evidence="1" type="ORF">DFQ12_2287</name>
</gene>